<sequence length="349" mass="39306">MTRVLCLFRKPLLWAVWLSLTLYTTSVSAQQVPQTLTISRGERLLILAPHPDDETLSAAGLQQIVQAQGGSVRSVVVTAGDAYVEAIQRYLHKSRLSPADFLQYGEKRLQESRDAAQLLGKGFIHLDLLGFSDGSIYTMLVKHWQRSNPDRSDFTGRNHVPYQEAEDRGMAQDGEDLRRELLAIFSETRPTIIVFPDVMENDSDHAGLGMFALLAVHDWLETYAGHSAQPKLLAYVIHWQNGWPPGSSADTAFDFSDQPLYLPDDLPLRNHTRSCVYLSPAQIAVKRQALALYTTQQQAMAPFLAAFVHSNECYSQLKAADSHGIENVVKQWQHVRKTFDLHPLTRRKI</sequence>
<keyword evidence="3" id="KW-1185">Reference proteome</keyword>
<dbReference type="Proteomes" id="UP000676649">
    <property type="component" value="Chromosome"/>
</dbReference>
<dbReference type="GO" id="GO:0016811">
    <property type="term" value="F:hydrolase activity, acting on carbon-nitrogen (but not peptide) bonds, in linear amides"/>
    <property type="evidence" value="ECO:0007669"/>
    <property type="project" value="TreeGrafter"/>
</dbReference>
<dbReference type="PANTHER" id="PTHR12993">
    <property type="entry name" value="N-ACETYLGLUCOSAMINYL-PHOSPHATIDYLINOSITOL DE-N-ACETYLASE-RELATED"/>
    <property type="match status" value="1"/>
</dbReference>
<dbReference type="InterPro" id="IPR024078">
    <property type="entry name" value="LmbE-like_dom_sf"/>
</dbReference>
<accession>A0A975MLU5</accession>
<protein>
    <submittedName>
        <fullName evidence="2">PIG-L family deacetylase</fullName>
    </submittedName>
</protein>
<dbReference type="Pfam" id="PF02585">
    <property type="entry name" value="PIG-L"/>
    <property type="match status" value="1"/>
</dbReference>
<evidence type="ECO:0000313" key="3">
    <source>
        <dbReference type="Proteomes" id="UP000676649"/>
    </source>
</evidence>
<name>A0A975MLU5_9GAMM</name>
<dbReference type="Gene3D" id="3.40.50.10320">
    <property type="entry name" value="LmbE-like"/>
    <property type="match status" value="1"/>
</dbReference>
<evidence type="ECO:0000313" key="2">
    <source>
        <dbReference type="EMBL" id="QWF70182.1"/>
    </source>
</evidence>
<feature type="chain" id="PRO_5038030669" evidence="1">
    <location>
        <begin position="30"/>
        <end position="349"/>
    </location>
</feature>
<gene>
    <name evidence="2" type="ORF">KEF85_12615</name>
</gene>
<dbReference type="PANTHER" id="PTHR12993:SF29">
    <property type="entry name" value="BLR3841 PROTEIN"/>
    <property type="match status" value="1"/>
</dbReference>
<organism evidence="2 3">
    <name type="scientific">Methylomonas paludis</name>
    <dbReference type="NCBI Taxonomy" id="1173101"/>
    <lineage>
        <taxon>Bacteria</taxon>
        <taxon>Pseudomonadati</taxon>
        <taxon>Pseudomonadota</taxon>
        <taxon>Gammaproteobacteria</taxon>
        <taxon>Methylococcales</taxon>
        <taxon>Methylococcaceae</taxon>
        <taxon>Methylomonas</taxon>
    </lineage>
</organism>
<dbReference type="InterPro" id="IPR003737">
    <property type="entry name" value="GlcNAc_PI_deacetylase-related"/>
</dbReference>
<dbReference type="EMBL" id="CP073754">
    <property type="protein sequence ID" value="QWF70182.1"/>
    <property type="molecule type" value="Genomic_DNA"/>
</dbReference>
<feature type="signal peptide" evidence="1">
    <location>
        <begin position="1"/>
        <end position="29"/>
    </location>
</feature>
<proteinExistence type="predicted"/>
<keyword evidence="1" id="KW-0732">Signal</keyword>
<dbReference type="SUPFAM" id="SSF102588">
    <property type="entry name" value="LmbE-like"/>
    <property type="match status" value="1"/>
</dbReference>
<dbReference type="AlphaFoldDB" id="A0A975MLU5"/>
<evidence type="ECO:0000256" key="1">
    <source>
        <dbReference type="SAM" id="SignalP"/>
    </source>
</evidence>
<dbReference type="RefSeq" id="WP_215581089.1">
    <property type="nucleotide sequence ID" value="NZ_CP073754.1"/>
</dbReference>
<reference evidence="2" key="1">
    <citation type="submission" date="2021-04" db="EMBL/GenBank/DDBJ databases">
        <title>Draft genome sequence data of methanotrophic Methylovulum sp. strain S1L and Methylomonas sp. strain S2AM isolated from boreal lake water columns.</title>
        <authorList>
            <person name="Rissanen A.J."/>
            <person name="Mangayil R."/>
            <person name="Svenning M.M."/>
            <person name="Khanongnuch R."/>
        </authorList>
    </citation>
    <scope>NUCLEOTIDE SEQUENCE</scope>
    <source>
        <strain evidence="2">S2AM</strain>
    </source>
</reference>
<dbReference type="KEGG" id="mpad:KEF85_12615"/>